<dbReference type="PROSITE" id="PS51419">
    <property type="entry name" value="RAB"/>
    <property type="match status" value="1"/>
</dbReference>
<evidence type="ECO:0000256" key="11">
    <source>
        <dbReference type="SAM" id="Phobius"/>
    </source>
</evidence>
<dbReference type="GO" id="GO:0005525">
    <property type="term" value="F:GTP binding"/>
    <property type="evidence" value="ECO:0007669"/>
    <property type="project" value="UniProtKB-KW"/>
</dbReference>
<feature type="transmembrane region" description="Helical" evidence="11">
    <location>
        <begin position="593"/>
        <end position="612"/>
    </location>
</feature>
<comment type="subcellular location">
    <subcellularLocation>
        <location evidence="1">Cell membrane</location>
        <topology evidence="1">Lipid-anchor</topology>
        <orientation evidence="1">Cytoplasmic side</orientation>
    </subcellularLocation>
</comment>
<sequence length="890" mass="95790">MPALCGLPLPGSSGAHDHAGNGYGLGVTGTKDGRPVVVVGDGACGKTSLLNVYVKGEFPELYEPTVFENHCVDIVVDGIALELALWDTAGQEDFDRLRSLSYADSNVVLLCFSVDQPTSLENVESKWVDEIRHYCPGVKLALVALKCDLRSDPGVRDKLVSAGLQPVEYEEGVAVAKRIRASRYLECSAKHNRGVQETFEEAARVSVTARRAGETRGSQAGHAGGGGVDKCALIPFQSNPRAMAFDPHRAHADPHAYPPVTSPYSHDHDAGMAAPRPFRQGSSANSSTNSIDEQTGQLPYVNYGSQPSLPRYQSHAGSATSLANPSPLNPAATRSSAQGYSPNPPNVRYSAYGGYQGQQGAPGQGAHPLSNAMYMESSPTLAGSDMMSPNTEKHQDEKMRLGAGDQLGEYIAPTTSSSSGNSAPYRRGPKPTGLKALYRAWSGANLADSGKDDRHVKLPHLGYLDGMKFIAAWVVLNGTYFAATISDNDYTVIQRSSPLYIVRSTNLGWTFLLVLMGRSLITPLWDVPSPSAPAAAAAAPKSALISWARLTRAMLVRPFRFILPVLAVVAVQWGVSANGDTANCNNVGMDDPYWRLISNFAGYCTLVFDLFTTYETSTIAGQTFAGNLWTNPWFFSASYGVYVIHLMLGNLSSNRYWVYALIGFFSWTTYNYIFVALLGLVIADMHAHGHLHKIRTKWPAWQRLSLHAVLIAIALVFQWVPVIRDNVNSGLAKINVTDHPELTFCDAIFAACWLFCIETSGIAQTVFGNIVMRSLGKLSAGMVLLAPVITYTLVPDIALNMHNSGSSAASVLGVCWVAMFGIVFALAIAFHFAVELPSKMMGEVFAELMENWDGEGFRKGGNVVSKGGNVVSKGGNVVKKAGGAAKLSKK</sequence>
<dbReference type="InterPro" id="IPR027417">
    <property type="entry name" value="P-loop_NTPase"/>
</dbReference>
<keyword evidence="6" id="KW-0342">GTP-binding</keyword>
<dbReference type="PROSITE" id="PS51421">
    <property type="entry name" value="RAS"/>
    <property type="match status" value="1"/>
</dbReference>
<keyword evidence="7 11" id="KW-0472">Membrane</keyword>
<dbReference type="GO" id="GO:0003924">
    <property type="term" value="F:GTPase activity"/>
    <property type="evidence" value="ECO:0007669"/>
    <property type="project" value="InterPro"/>
</dbReference>
<evidence type="ECO:0000256" key="7">
    <source>
        <dbReference type="ARBA" id="ARBA00023136"/>
    </source>
</evidence>
<dbReference type="InterPro" id="IPR003578">
    <property type="entry name" value="Small_GTPase_Rho"/>
</dbReference>
<keyword evidence="5" id="KW-0547">Nucleotide-binding</keyword>
<feature type="compositionally biased region" description="Polar residues" evidence="10">
    <location>
        <begin position="280"/>
        <end position="308"/>
    </location>
</feature>
<feature type="transmembrane region" description="Helical" evidence="11">
    <location>
        <begin position="624"/>
        <end position="644"/>
    </location>
</feature>
<evidence type="ECO:0000313" key="13">
    <source>
        <dbReference type="Proteomes" id="UP000321518"/>
    </source>
</evidence>
<dbReference type="GO" id="GO:0005886">
    <property type="term" value="C:plasma membrane"/>
    <property type="evidence" value="ECO:0007669"/>
    <property type="project" value="UniProtKB-SubCell"/>
</dbReference>
<protein>
    <submittedName>
        <fullName evidence="12">Rho GTPase</fullName>
    </submittedName>
</protein>
<dbReference type="PANTHER" id="PTHR24072">
    <property type="entry name" value="RHO FAMILY GTPASE"/>
    <property type="match status" value="1"/>
</dbReference>
<feature type="transmembrane region" description="Helical" evidence="11">
    <location>
        <begin position="747"/>
        <end position="771"/>
    </location>
</feature>
<evidence type="ECO:0000256" key="6">
    <source>
        <dbReference type="ARBA" id="ARBA00023134"/>
    </source>
</evidence>
<evidence type="ECO:0000256" key="1">
    <source>
        <dbReference type="ARBA" id="ARBA00004342"/>
    </source>
</evidence>
<dbReference type="PROSITE" id="PS51420">
    <property type="entry name" value="RHO"/>
    <property type="match status" value="1"/>
</dbReference>
<keyword evidence="11" id="KW-1133">Transmembrane helix</keyword>
<dbReference type="SMART" id="SM00175">
    <property type="entry name" value="RAB"/>
    <property type="match status" value="1"/>
</dbReference>
<reference evidence="12 13" key="1">
    <citation type="submission" date="2019-07" db="EMBL/GenBank/DDBJ databases">
        <title>Rhodotorula toruloides NBRC10032 genome sequencing.</title>
        <authorList>
            <person name="Shida Y."/>
            <person name="Takaku H."/>
            <person name="Ogasawara W."/>
            <person name="Mori K."/>
        </authorList>
    </citation>
    <scope>NUCLEOTIDE SEQUENCE [LARGE SCALE GENOMIC DNA]</scope>
    <source>
        <strain evidence="12 13">NBRC10032</strain>
    </source>
</reference>
<keyword evidence="4" id="KW-0488">Methylation</keyword>
<dbReference type="SMART" id="SM00174">
    <property type="entry name" value="RHO"/>
    <property type="match status" value="1"/>
</dbReference>
<dbReference type="GO" id="GO:0007264">
    <property type="term" value="P:small GTPase-mediated signal transduction"/>
    <property type="evidence" value="ECO:0007669"/>
    <property type="project" value="InterPro"/>
</dbReference>
<evidence type="ECO:0000256" key="3">
    <source>
        <dbReference type="ARBA" id="ARBA00022475"/>
    </source>
</evidence>
<feature type="transmembrane region" description="Helical" evidence="11">
    <location>
        <begin position="554"/>
        <end position="573"/>
    </location>
</feature>
<comment type="caution">
    <text evidence="12">The sequence shown here is derived from an EMBL/GenBank/DDBJ whole genome shotgun (WGS) entry which is preliminary data.</text>
</comment>
<evidence type="ECO:0000256" key="5">
    <source>
        <dbReference type="ARBA" id="ARBA00022741"/>
    </source>
</evidence>
<keyword evidence="3" id="KW-1003">Cell membrane</keyword>
<accession>A0A511K7A8</accession>
<feature type="compositionally biased region" description="Gly residues" evidence="10">
    <location>
        <begin position="354"/>
        <end position="363"/>
    </location>
</feature>
<dbReference type="PRINTS" id="PR00449">
    <property type="entry name" value="RASTRNSFRMNG"/>
</dbReference>
<gene>
    <name evidence="12" type="ORF">Rt10032_c01g0248</name>
</gene>
<dbReference type="FunFam" id="3.40.50.300:FF:000983">
    <property type="entry name" value="Rho family GTPase"/>
    <property type="match status" value="1"/>
</dbReference>
<feature type="transmembrane region" description="Helical" evidence="11">
    <location>
        <begin position="811"/>
        <end position="834"/>
    </location>
</feature>
<evidence type="ECO:0000313" key="12">
    <source>
        <dbReference type="EMBL" id="GEM06231.1"/>
    </source>
</evidence>
<name>A0A511K7A8_RHOTO</name>
<evidence type="ECO:0000256" key="2">
    <source>
        <dbReference type="ARBA" id="ARBA00010142"/>
    </source>
</evidence>
<evidence type="ECO:0000256" key="4">
    <source>
        <dbReference type="ARBA" id="ARBA00022481"/>
    </source>
</evidence>
<dbReference type="SMART" id="SM00173">
    <property type="entry name" value="RAS"/>
    <property type="match status" value="1"/>
</dbReference>
<keyword evidence="9" id="KW-0636">Prenylation</keyword>
<evidence type="ECO:0000256" key="9">
    <source>
        <dbReference type="ARBA" id="ARBA00023289"/>
    </source>
</evidence>
<keyword evidence="11" id="KW-0812">Transmembrane</keyword>
<feature type="region of interest" description="Disordered" evidence="10">
    <location>
        <begin position="249"/>
        <end position="371"/>
    </location>
</feature>
<organism evidence="12 13">
    <name type="scientific">Rhodotorula toruloides</name>
    <name type="common">Yeast</name>
    <name type="synonym">Rhodosporidium toruloides</name>
    <dbReference type="NCBI Taxonomy" id="5286"/>
    <lineage>
        <taxon>Eukaryota</taxon>
        <taxon>Fungi</taxon>
        <taxon>Dikarya</taxon>
        <taxon>Basidiomycota</taxon>
        <taxon>Pucciniomycotina</taxon>
        <taxon>Microbotryomycetes</taxon>
        <taxon>Sporidiobolales</taxon>
        <taxon>Sporidiobolaceae</taxon>
        <taxon>Rhodotorula</taxon>
    </lineage>
</organism>
<dbReference type="OrthoDB" id="3354346at2759"/>
<dbReference type="SUPFAM" id="SSF52540">
    <property type="entry name" value="P-loop containing nucleoside triphosphate hydrolases"/>
    <property type="match status" value="1"/>
</dbReference>
<feature type="transmembrane region" description="Helical" evidence="11">
    <location>
        <begin position="656"/>
        <end position="683"/>
    </location>
</feature>
<dbReference type="InterPro" id="IPR005225">
    <property type="entry name" value="Small_GTP-bd"/>
</dbReference>
<feature type="compositionally biased region" description="Polar residues" evidence="10">
    <location>
        <begin position="315"/>
        <end position="341"/>
    </location>
</feature>
<dbReference type="EMBL" id="BJWK01000001">
    <property type="protein sequence ID" value="GEM06231.1"/>
    <property type="molecule type" value="Genomic_DNA"/>
</dbReference>
<dbReference type="Pfam" id="PF00071">
    <property type="entry name" value="Ras"/>
    <property type="match status" value="1"/>
</dbReference>
<dbReference type="Gene3D" id="3.40.50.300">
    <property type="entry name" value="P-loop containing nucleotide triphosphate hydrolases"/>
    <property type="match status" value="1"/>
</dbReference>
<dbReference type="SMART" id="SM00176">
    <property type="entry name" value="RAN"/>
    <property type="match status" value="1"/>
</dbReference>
<dbReference type="Proteomes" id="UP000321518">
    <property type="component" value="Unassembled WGS sequence"/>
</dbReference>
<evidence type="ECO:0000256" key="8">
    <source>
        <dbReference type="ARBA" id="ARBA00023288"/>
    </source>
</evidence>
<keyword evidence="8" id="KW-0449">Lipoprotein</keyword>
<proteinExistence type="inferred from homology"/>
<feature type="transmembrane region" description="Helical" evidence="11">
    <location>
        <begin position="704"/>
        <end position="723"/>
    </location>
</feature>
<comment type="similarity">
    <text evidence="2">Belongs to the small GTPase superfamily. Rho family.</text>
</comment>
<feature type="transmembrane region" description="Helical" evidence="11">
    <location>
        <begin position="778"/>
        <end position="799"/>
    </location>
</feature>
<dbReference type="AlphaFoldDB" id="A0A511K7A8"/>
<dbReference type="InterPro" id="IPR001806">
    <property type="entry name" value="Small_GTPase"/>
</dbReference>
<evidence type="ECO:0000256" key="10">
    <source>
        <dbReference type="SAM" id="MobiDB-lite"/>
    </source>
</evidence>
<dbReference type="NCBIfam" id="TIGR00231">
    <property type="entry name" value="small_GTP"/>
    <property type="match status" value="1"/>
</dbReference>